<evidence type="ECO:0000259" key="1">
    <source>
        <dbReference type="Pfam" id="PF00534"/>
    </source>
</evidence>
<protein>
    <recommendedName>
        <fullName evidence="1">Glycosyl transferase family 1 domain-containing protein</fullName>
    </recommendedName>
</protein>
<dbReference type="EMBL" id="LBTX01000030">
    <property type="protein sequence ID" value="KKQ48524.1"/>
    <property type="molecule type" value="Genomic_DNA"/>
</dbReference>
<dbReference type="InterPro" id="IPR001296">
    <property type="entry name" value="Glyco_trans_1"/>
</dbReference>
<proteinExistence type="predicted"/>
<dbReference type="GO" id="GO:0016020">
    <property type="term" value="C:membrane"/>
    <property type="evidence" value="ECO:0007669"/>
    <property type="project" value="TreeGrafter"/>
</dbReference>
<dbReference type="PANTHER" id="PTHR45919:SF1">
    <property type="entry name" value="GDP-MAN:MAN(3)GLCNAC(2)-PP-DOL ALPHA-1,2-MANNOSYLTRANSFERASE"/>
    <property type="match status" value="1"/>
</dbReference>
<dbReference type="GO" id="GO:0004377">
    <property type="term" value="F:GDP-Man:Man(3)GlcNAc(2)-PP-Dol alpha-1,2-mannosyltransferase activity"/>
    <property type="evidence" value="ECO:0007669"/>
    <property type="project" value="InterPro"/>
</dbReference>
<name>A0A0G0KH56_9BACT</name>
<evidence type="ECO:0000313" key="3">
    <source>
        <dbReference type="Proteomes" id="UP000034231"/>
    </source>
</evidence>
<sequence>MAIGLKNNIKKTAVVYDKWLSTLGGGEVVACNFTKALHEVGYETTFIAGNLVDPKIIKDKLKIDLTGINFIEVWNDEDRISQLTENTDIFVNASYMDYTLSKSKHNYYYTSFPTKANNNPKAYIINNILLPLLSKHIKPVEFSSNSVNTKEENGHLLYQIDKNLEVKFSYLKPAREYLCKFSIFYPLVSKYSQECTKYELKNASLTSQNIRFDHLHNVIHYELKFIPNFKTTNLNIIFSNFRDEAYLINPRIITYNPINKRFLKLIEHKFINRLRAGFFYNIKGRMKKFDLIFANSSFTQKWIKKYWNTPSTVLYPPVSLIKSNKKIIKNNQICSVGRFFTLGHGKKQEIMVNAFKQLCDKGLKEWELHLAGGLGNEESSQNFMKELQNQSKGYPIFFHINCSRKEIENIYLSSKIYWHATGFGENQDINPIKFEHFGIAPIEAISAKCVPVLFNGGGLPDTVKSFHISSKKYLFNSIPELIDKTEYIILNYNKQSKIINKIQKKLLETYSEKAFKNKFIKQITNA</sequence>
<dbReference type="SUPFAM" id="SSF53756">
    <property type="entry name" value="UDP-Glycosyltransferase/glycogen phosphorylase"/>
    <property type="match status" value="1"/>
</dbReference>
<dbReference type="Gene3D" id="3.40.50.2000">
    <property type="entry name" value="Glycogen Phosphorylase B"/>
    <property type="match status" value="1"/>
</dbReference>
<dbReference type="Proteomes" id="UP000034231">
    <property type="component" value="Unassembled WGS sequence"/>
</dbReference>
<dbReference type="InterPro" id="IPR038013">
    <property type="entry name" value="ALG11"/>
</dbReference>
<organism evidence="2 3">
    <name type="scientific">Candidatus Shapirobacteria bacterium GW2011_GWE1_38_10</name>
    <dbReference type="NCBI Taxonomy" id="1618488"/>
    <lineage>
        <taxon>Bacteria</taxon>
        <taxon>Candidatus Shapironibacteriota</taxon>
    </lineage>
</organism>
<gene>
    <name evidence="2" type="ORF">US68_C0030G0001</name>
</gene>
<evidence type="ECO:0000313" key="2">
    <source>
        <dbReference type="EMBL" id="KKQ48524.1"/>
    </source>
</evidence>
<feature type="domain" description="Glycosyl transferase family 1" evidence="1">
    <location>
        <begin position="324"/>
        <end position="504"/>
    </location>
</feature>
<dbReference type="PANTHER" id="PTHR45919">
    <property type="entry name" value="GDP-MAN:MAN(3)GLCNAC(2)-PP-DOL ALPHA-1,2-MANNOSYLTRANSFERASE"/>
    <property type="match status" value="1"/>
</dbReference>
<comment type="caution">
    <text evidence="2">The sequence shown here is derived from an EMBL/GenBank/DDBJ whole genome shotgun (WGS) entry which is preliminary data.</text>
</comment>
<reference evidence="2 3" key="1">
    <citation type="journal article" date="2015" name="Nature">
        <title>rRNA introns, odd ribosomes, and small enigmatic genomes across a large radiation of phyla.</title>
        <authorList>
            <person name="Brown C.T."/>
            <person name="Hug L.A."/>
            <person name="Thomas B.C."/>
            <person name="Sharon I."/>
            <person name="Castelle C.J."/>
            <person name="Singh A."/>
            <person name="Wilkins M.J."/>
            <person name="Williams K.H."/>
            <person name="Banfield J.F."/>
        </authorList>
    </citation>
    <scope>NUCLEOTIDE SEQUENCE [LARGE SCALE GENOMIC DNA]</scope>
</reference>
<dbReference type="Pfam" id="PF00534">
    <property type="entry name" value="Glycos_transf_1"/>
    <property type="match status" value="1"/>
</dbReference>
<dbReference type="AlphaFoldDB" id="A0A0G0KH56"/>
<accession>A0A0G0KH56</accession>
<dbReference type="GO" id="GO:0006487">
    <property type="term" value="P:protein N-linked glycosylation"/>
    <property type="evidence" value="ECO:0007669"/>
    <property type="project" value="TreeGrafter"/>
</dbReference>